<protein>
    <submittedName>
        <fullName evidence="4">16116_t:CDS:1</fullName>
    </submittedName>
</protein>
<gene>
    <name evidence="4" type="ORF">FCALED_LOCUS10421</name>
</gene>
<proteinExistence type="predicted"/>
<evidence type="ECO:0000313" key="5">
    <source>
        <dbReference type="Proteomes" id="UP000789570"/>
    </source>
</evidence>
<keyword evidence="1" id="KW-0863">Zinc-finger</keyword>
<evidence type="ECO:0000313" key="4">
    <source>
        <dbReference type="EMBL" id="CAG8638135.1"/>
    </source>
</evidence>
<dbReference type="InterPro" id="IPR036875">
    <property type="entry name" value="Znf_CCHC_sf"/>
</dbReference>
<name>A0A9N9DK03_9GLOM</name>
<dbReference type="Proteomes" id="UP000789570">
    <property type="component" value="Unassembled WGS sequence"/>
</dbReference>
<evidence type="ECO:0000256" key="2">
    <source>
        <dbReference type="SAM" id="MobiDB-lite"/>
    </source>
</evidence>
<dbReference type="Gene3D" id="4.10.60.10">
    <property type="entry name" value="Zinc finger, CCHC-type"/>
    <property type="match status" value="1"/>
</dbReference>
<dbReference type="AlphaFoldDB" id="A0A9N9DK03"/>
<dbReference type="PROSITE" id="PS50158">
    <property type="entry name" value="ZF_CCHC"/>
    <property type="match status" value="1"/>
</dbReference>
<feature type="domain" description="CCHC-type" evidence="3">
    <location>
        <begin position="27"/>
        <end position="40"/>
    </location>
</feature>
<keyword evidence="1" id="KW-0479">Metal-binding</keyword>
<feature type="compositionally biased region" description="Low complexity" evidence="2">
    <location>
        <begin position="1"/>
        <end position="22"/>
    </location>
</feature>
<dbReference type="InterPro" id="IPR001878">
    <property type="entry name" value="Znf_CCHC"/>
</dbReference>
<reference evidence="4" key="1">
    <citation type="submission" date="2021-06" db="EMBL/GenBank/DDBJ databases">
        <authorList>
            <person name="Kallberg Y."/>
            <person name="Tangrot J."/>
            <person name="Rosling A."/>
        </authorList>
    </citation>
    <scope>NUCLEOTIDE SEQUENCE</scope>
    <source>
        <strain evidence="4">UK204</strain>
    </source>
</reference>
<organism evidence="4 5">
    <name type="scientific">Funneliformis caledonium</name>
    <dbReference type="NCBI Taxonomy" id="1117310"/>
    <lineage>
        <taxon>Eukaryota</taxon>
        <taxon>Fungi</taxon>
        <taxon>Fungi incertae sedis</taxon>
        <taxon>Mucoromycota</taxon>
        <taxon>Glomeromycotina</taxon>
        <taxon>Glomeromycetes</taxon>
        <taxon>Glomerales</taxon>
        <taxon>Glomeraceae</taxon>
        <taxon>Funneliformis</taxon>
    </lineage>
</organism>
<keyword evidence="1" id="KW-0862">Zinc</keyword>
<comment type="caution">
    <text evidence="4">The sequence shown here is derived from an EMBL/GenBank/DDBJ whole genome shotgun (WGS) entry which is preliminary data.</text>
</comment>
<evidence type="ECO:0000256" key="1">
    <source>
        <dbReference type="PROSITE-ProRule" id="PRU00047"/>
    </source>
</evidence>
<feature type="non-terminal residue" evidence="4">
    <location>
        <position position="44"/>
    </location>
</feature>
<sequence>YRQNNYQQQNNQQNRSPQNNQSGSIICFDCEQLGHIRRSCLTII</sequence>
<feature type="region of interest" description="Disordered" evidence="2">
    <location>
        <begin position="1"/>
        <end position="23"/>
    </location>
</feature>
<dbReference type="SUPFAM" id="SSF57756">
    <property type="entry name" value="Retrovirus zinc finger-like domains"/>
    <property type="match status" value="1"/>
</dbReference>
<dbReference type="GO" id="GO:0003676">
    <property type="term" value="F:nucleic acid binding"/>
    <property type="evidence" value="ECO:0007669"/>
    <property type="project" value="InterPro"/>
</dbReference>
<dbReference type="GO" id="GO:0008270">
    <property type="term" value="F:zinc ion binding"/>
    <property type="evidence" value="ECO:0007669"/>
    <property type="project" value="UniProtKB-KW"/>
</dbReference>
<dbReference type="EMBL" id="CAJVPQ010003824">
    <property type="protein sequence ID" value="CAG8638135.1"/>
    <property type="molecule type" value="Genomic_DNA"/>
</dbReference>
<keyword evidence="5" id="KW-1185">Reference proteome</keyword>
<accession>A0A9N9DK03</accession>
<evidence type="ECO:0000259" key="3">
    <source>
        <dbReference type="PROSITE" id="PS50158"/>
    </source>
</evidence>